<dbReference type="Pfam" id="PF12679">
    <property type="entry name" value="ABC2_membrane_2"/>
    <property type="match status" value="1"/>
</dbReference>
<reference evidence="3" key="1">
    <citation type="journal article" date="2019" name="Int. J. Syst. Evol. Microbiol.">
        <title>The Global Catalogue of Microorganisms (GCM) 10K type strain sequencing project: providing services to taxonomists for standard genome sequencing and annotation.</title>
        <authorList>
            <consortium name="The Broad Institute Genomics Platform"/>
            <consortium name="The Broad Institute Genome Sequencing Center for Infectious Disease"/>
            <person name="Wu L."/>
            <person name="Ma J."/>
        </authorList>
    </citation>
    <scope>NUCLEOTIDE SEQUENCE [LARGE SCALE GENOMIC DNA]</scope>
    <source>
        <strain evidence="3">CGMCC 1.15420</strain>
    </source>
</reference>
<dbReference type="RefSeq" id="WP_120463442.1">
    <property type="nucleotide sequence ID" value="NZ_BMIW01000046.1"/>
</dbReference>
<feature type="transmembrane region" description="Helical" evidence="1">
    <location>
        <begin position="181"/>
        <end position="201"/>
    </location>
</feature>
<gene>
    <name evidence="2" type="ORF">GCM10010913_43680</name>
</gene>
<comment type="caution">
    <text evidence="2">The sequence shown here is derived from an EMBL/GenBank/DDBJ whole genome shotgun (WGS) entry which is preliminary data.</text>
</comment>
<feature type="transmembrane region" description="Helical" evidence="1">
    <location>
        <begin position="79"/>
        <end position="98"/>
    </location>
</feature>
<keyword evidence="1" id="KW-1133">Transmembrane helix</keyword>
<organism evidence="2 3">
    <name type="scientific">Paenibacillus aceti</name>
    <dbReference type="NCBI Taxonomy" id="1820010"/>
    <lineage>
        <taxon>Bacteria</taxon>
        <taxon>Bacillati</taxon>
        <taxon>Bacillota</taxon>
        <taxon>Bacilli</taxon>
        <taxon>Bacillales</taxon>
        <taxon>Paenibacillaceae</taxon>
        <taxon>Paenibacillus</taxon>
    </lineage>
</organism>
<evidence type="ECO:0000256" key="1">
    <source>
        <dbReference type="SAM" id="Phobius"/>
    </source>
</evidence>
<name>A0ABQ1W785_9BACL</name>
<evidence type="ECO:0000313" key="3">
    <source>
        <dbReference type="Proteomes" id="UP000608420"/>
    </source>
</evidence>
<keyword evidence="3" id="KW-1185">Reference proteome</keyword>
<evidence type="ECO:0008006" key="4">
    <source>
        <dbReference type="Google" id="ProtNLM"/>
    </source>
</evidence>
<keyword evidence="1" id="KW-0472">Membrane</keyword>
<accession>A0ABQ1W785</accession>
<evidence type="ECO:0000313" key="2">
    <source>
        <dbReference type="EMBL" id="GGG16906.1"/>
    </source>
</evidence>
<dbReference type="PANTHER" id="PTHR43471">
    <property type="entry name" value="ABC TRANSPORTER PERMEASE"/>
    <property type="match status" value="1"/>
</dbReference>
<keyword evidence="1" id="KW-0812">Transmembrane</keyword>
<proteinExistence type="predicted"/>
<sequence>MRNILLLYSKEMLEMGRSYKLLWVPVVFILLGVLQPVMMYYLPELLAASGDIPPELLSTITVPSAAEVMAQVLNQYNSIGILLVVIAGMNIVAGERYSGTSALILVRSVSSTQFIVAKWLGHITLIVISYTLSYLAAWYYSSILQGSLAWGMTLQAGAIYLGWILLAASIVFLFSTVLKGGAAALASILFLVILSMTNSLLPSWFGWNPARLAAAAMNLLSGSGSVNISGPLLLTALAILLCVAGASYIMRHQVIQDQP</sequence>
<dbReference type="Proteomes" id="UP000608420">
    <property type="component" value="Unassembled WGS sequence"/>
</dbReference>
<feature type="transmembrane region" description="Helical" evidence="1">
    <location>
        <begin position="21"/>
        <end position="42"/>
    </location>
</feature>
<protein>
    <recommendedName>
        <fullName evidence="4">ABC transporter permease</fullName>
    </recommendedName>
</protein>
<feature type="transmembrane region" description="Helical" evidence="1">
    <location>
        <begin position="152"/>
        <end position="174"/>
    </location>
</feature>
<feature type="transmembrane region" description="Helical" evidence="1">
    <location>
        <begin position="119"/>
        <end position="140"/>
    </location>
</feature>
<feature type="transmembrane region" description="Helical" evidence="1">
    <location>
        <begin position="228"/>
        <end position="250"/>
    </location>
</feature>
<dbReference type="EMBL" id="BMIW01000046">
    <property type="protein sequence ID" value="GGG16906.1"/>
    <property type="molecule type" value="Genomic_DNA"/>
</dbReference>